<feature type="domain" description="O-acyltransferase WSD1-like N-terminal" evidence="1">
    <location>
        <begin position="50"/>
        <end position="176"/>
    </location>
</feature>
<keyword evidence="3" id="KW-1185">Reference proteome</keyword>
<name>A0ABT9L9Y5_STRGD</name>
<reference evidence="2 3" key="1">
    <citation type="submission" date="2023-07" db="EMBL/GenBank/DDBJ databases">
        <title>Sequencing the genomes of 1000 actinobacteria strains.</title>
        <authorList>
            <person name="Klenk H.-P."/>
        </authorList>
    </citation>
    <scope>NUCLEOTIDE SEQUENCE [LARGE SCALE GENOMIC DNA]</scope>
    <source>
        <strain evidence="2 3">DSM 40229</strain>
    </source>
</reference>
<evidence type="ECO:0000313" key="2">
    <source>
        <dbReference type="EMBL" id="MDP9680518.1"/>
    </source>
</evidence>
<comment type="caution">
    <text evidence="2">The sequence shown here is derived from an EMBL/GenBank/DDBJ whole genome shotgun (WGS) entry which is preliminary data.</text>
</comment>
<dbReference type="Gene3D" id="3.30.559.10">
    <property type="entry name" value="Chloramphenicol acetyltransferase-like domain"/>
    <property type="match status" value="1"/>
</dbReference>
<evidence type="ECO:0000259" key="1">
    <source>
        <dbReference type="Pfam" id="PF03007"/>
    </source>
</evidence>
<dbReference type="InterPro" id="IPR004255">
    <property type="entry name" value="O-acyltransferase_WSD1_N"/>
</dbReference>
<accession>A0ABT9L9Y5</accession>
<dbReference type="Pfam" id="PF03007">
    <property type="entry name" value="WS_DGAT_cat"/>
    <property type="match status" value="1"/>
</dbReference>
<organism evidence="2 3">
    <name type="scientific">Streptomyces griseoviridis</name>
    <dbReference type="NCBI Taxonomy" id="45398"/>
    <lineage>
        <taxon>Bacteria</taxon>
        <taxon>Bacillati</taxon>
        <taxon>Actinomycetota</taxon>
        <taxon>Actinomycetes</taxon>
        <taxon>Kitasatosporales</taxon>
        <taxon>Streptomycetaceae</taxon>
        <taxon>Streptomyces</taxon>
    </lineage>
</organism>
<protein>
    <recommendedName>
        <fullName evidence="1">O-acyltransferase WSD1-like N-terminal domain-containing protein</fullName>
    </recommendedName>
</protein>
<dbReference type="Proteomes" id="UP001231675">
    <property type="component" value="Unassembled WGS sequence"/>
</dbReference>
<evidence type="ECO:0000313" key="3">
    <source>
        <dbReference type="Proteomes" id="UP001231675"/>
    </source>
</evidence>
<dbReference type="InterPro" id="IPR023213">
    <property type="entry name" value="CAT-like_dom_sf"/>
</dbReference>
<proteinExistence type="predicted"/>
<dbReference type="RefSeq" id="WP_189421490.1">
    <property type="nucleotide sequence ID" value="NZ_BMSM01000016.1"/>
</dbReference>
<dbReference type="EMBL" id="JAURUD010000001">
    <property type="protein sequence ID" value="MDP9680518.1"/>
    <property type="molecule type" value="Genomic_DNA"/>
</dbReference>
<sequence length="416" mass="44577">MRPTRPGRTTEGPLPPTQPLRTVDLAYRRATCGRPLPLPFVFAYDGPAPALDSVRARVAERAPHIPVLTYRPAPDGRVFRRTGALVVERHVRELRLPEDTDGTATGRLLLSRPMATGDGPLWEVWLVHAADGRHFLCYRTDHTVQDGMGAAYAARALLDDRTDAHPAAPPAARPTPRGLAGVLRDVVAGFGPGTPKPGFDGPVDGRTGVCHATVPLDRLRALGRAHGATVNDVYLGALAYAVRTWHLKETGTVHPPLPVAVPMSVRAPGEEFAPGNRMVTARVVLPCGEPTPGQAVRVVAARTRRLKESRRRDSFRALLAVTPRQLGARIGVRLVNGAVVSGPASGVGFGAPLLHRGAASRWAAVYSGMTSGIRCLVTLTSQHDTACLTVVHDENLPTADELPDLWLAALLELERT</sequence>
<dbReference type="GeneID" id="91549950"/>
<gene>
    <name evidence="2" type="ORF">J2S47_001020</name>
</gene>
<dbReference type="SUPFAM" id="SSF52777">
    <property type="entry name" value="CoA-dependent acyltransferases"/>
    <property type="match status" value="2"/>
</dbReference>